<comment type="similarity">
    <text evidence="2">Belongs to the class-II pyridoxal-phosphate-dependent aminotransferase family. BioF subfamily.</text>
</comment>
<reference evidence="6" key="1">
    <citation type="submission" date="2018-05" db="EMBL/GenBank/DDBJ databases">
        <authorList>
            <person name="Lanie J.A."/>
            <person name="Ng W.-L."/>
            <person name="Kazmierczak K.M."/>
            <person name="Andrzejewski T.M."/>
            <person name="Davidsen T.M."/>
            <person name="Wayne K.J."/>
            <person name="Tettelin H."/>
            <person name="Glass J.I."/>
            <person name="Rusch D."/>
            <person name="Podicherti R."/>
            <person name="Tsui H.-C.T."/>
            <person name="Winkler M.E."/>
        </authorList>
    </citation>
    <scope>NUCLEOTIDE SEQUENCE</scope>
</reference>
<sequence>KELNKQRESYLHRKVRLYNGYRHNLASNDYFQLRFHPKVIAGAQTACEKYGSGSGASPLLSGFLSCHNDLLTEILNWKQKPFGMLFNSGFVANQAILKHLPGKNDFILADRLIHHSVAQALMQCPAKFKRYDHLDLDSLEFLLEKIYGNYDTIFVVTESVFSMDGDYPDLKALVALKKRFQFVLVLDEAHGTGVFGQNGGGLADEMGVLPEIDILVGTLGKSLASMGAYVLANNSSII</sequence>
<comment type="cofactor">
    <cofactor evidence="1">
        <name>pyridoxal 5'-phosphate</name>
        <dbReference type="ChEBI" id="CHEBI:597326"/>
    </cofactor>
</comment>
<dbReference type="InterPro" id="IPR001917">
    <property type="entry name" value="Aminotrans_II_pyridoxalP_BS"/>
</dbReference>
<feature type="non-terminal residue" evidence="6">
    <location>
        <position position="238"/>
    </location>
</feature>
<evidence type="ECO:0000256" key="3">
    <source>
        <dbReference type="ARBA" id="ARBA00022679"/>
    </source>
</evidence>
<dbReference type="PROSITE" id="PS00599">
    <property type="entry name" value="AA_TRANSFER_CLASS_2"/>
    <property type="match status" value="1"/>
</dbReference>
<dbReference type="InterPro" id="IPR004839">
    <property type="entry name" value="Aminotransferase_I/II_large"/>
</dbReference>
<organism evidence="6">
    <name type="scientific">marine metagenome</name>
    <dbReference type="NCBI Taxonomy" id="408172"/>
    <lineage>
        <taxon>unclassified sequences</taxon>
        <taxon>metagenomes</taxon>
        <taxon>ecological metagenomes</taxon>
    </lineage>
</organism>
<dbReference type="PANTHER" id="PTHR13693:SF100">
    <property type="entry name" value="8-AMINO-7-OXONONANOATE SYNTHASE"/>
    <property type="match status" value="1"/>
</dbReference>
<feature type="non-terminal residue" evidence="6">
    <location>
        <position position="1"/>
    </location>
</feature>
<dbReference type="Gene3D" id="3.40.640.10">
    <property type="entry name" value="Type I PLP-dependent aspartate aminotransferase-like (Major domain)"/>
    <property type="match status" value="1"/>
</dbReference>
<dbReference type="InterPro" id="IPR015424">
    <property type="entry name" value="PyrdxlP-dep_Trfase"/>
</dbReference>
<dbReference type="EMBL" id="UINC01212277">
    <property type="protein sequence ID" value="SVE36532.1"/>
    <property type="molecule type" value="Genomic_DNA"/>
</dbReference>
<keyword evidence="3" id="KW-0808">Transferase</keyword>
<accession>A0A383CWG1</accession>
<evidence type="ECO:0000256" key="1">
    <source>
        <dbReference type="ARBA" id="ARBA00001933"/>
    </source>
</evidence>
<dbReference type="Pfam" id="PF00155">
    <property type="entry name" value="Aminotran_1_2"/>
    <property type="match status" value="1"/>
</dbReference>
<dbReference type="InterPro" id="IPR050087">
    <property type="entry name" value="AON_synthase_class-II"/>
</dbReference>
<evidence type="ECO:0000313" key="6">
    <source>
        <dbReference type="EMBL" id="SVE36532.1"/>
    </source>
</evidence>
<evidence type="ECO:0000256" key="4">
    <source>
        <dbReference type="ARBA" id="ARBA00022898"/>
    </source>
</evidence>
<keyword evidence="4" id="KW-0663">Pyridoxal phosphate</keyword>
<dbReference type="GO" id="GO:0009102">
    <property type="term" value="P:biotin biosynthetic process"/>
    <property type="evidence" value="ECO:0007669"/>
    <property type="project" value="TreeGrafter"/>
</dbReference>
<gene>
    <name evidence="6" type="ORF">METZ01_LOCUS489386</name>
</gene>
<dbReference type="PANTHER" id="PTHR13693">
    <property type="entry name" value="CLASS II AMINOTRANSFERASE/8-AMINO-7-OXONONANOATE SYNTHASE"/>
    <property type="match status" value="1"/>
</dbReference>
<evidence type="ECO:0000259" key="5">
    <source>
        <dbReference type="Pfam" id="PF00155"/>
    </source>
</evidence>
<name>A0A383CWG1_9ZZZZ</name>
<proteinExistence type="inferred from homology"/>
<dbReference type="SUPFAM" id="SSF53383">
    <property type="entry name" value="PLP-dependent transferases"/>
    <property type="match status" value="1"/>
</dbReference>
<dbReference type="GO" id="GO:0008710">
    <property type="term" value="F:8-amino-7-oxononanoate synthase activity"/>
    <property type="evidence" value="ECO:0007669"/>
    <property type="project" value="TreeGrafter"/>
</dbReference>
<dbReference type="InterPro" id="IPR015421">
    <property type="entry name" value="PyrdxlP-dep_Trfase_major"/>
</dbReference>
<dbReference type="AlphaFoldDB" id="A0A383CWG1"/>
<evidence type="ECO:0000256" key="2">
    <source>
        <dbReference type="ARBA" id="ARBA00010008"/>
    </source>
</evidence>
<protein>
    <recommendedName>
        <fullName evidence="5">Aminotransferase class I/classII large domain-containing protein</fullName>
    </recommendedName>
</protein>
<dbReference type="GO" id="GO:0030170">
    <property type="term" value="F:pyridoxal phosphate binding"/>
    <property type="evidence" value="ECO:0007669"/>
    <property type="project" value="InterPro"/>
</dbReference>
<feature type="domain" description="Aminotransferase class I/classII large" evidence="5">
    <location>
        <begin position="24"/>
        <end position="234"/>
    </location>
</feature>